<name>A0A022KRT3_9MICO</name>
<keyword evidence="3" id="KW-1185">Reference proteome</keyword>
<organism evidence="2 3">
    <name type="scientific">Brachybacterium muris UCD-AY4</name>
    <dbReference type="NCBI Taxonomy" id="1249481"/>
    <lineage>
        <taxon>Bacteria</taxon>
        <taxon>Bacillati</taxon>
        <taxon>Actinomycetota</taxon>
        <taxon>Actinomycetes</taxon>
        <taxon>Micrococcales</taxon>
        <taxon>Dermabacteraceae</taxon>
        <taxon>Brachybacterium</taxon>
    </lineage>
</organism>
<comment type="caution">
    <text evidence="2">The sequence shown here is derived from an EMBL/GenBank/DDBJ whole genome shotgun (WGS) entry which is preliminary data.</text>
</comment>
<dbReference type="PANTHER" id="PTHR33361:SF2">
    <property type="entry name" value="DUF885 DOMAIN-CONTAINING PROTEIN"/>
    <property type="match status" value="1"/>
</dbReference>
<evidence type="ECO:0000313" key="2">
    <source>
        <dbReference type="EMBL" id="EYT48398.1"/>
    </source>
</evidence>
<reference evidence="2 3" key="1">
    <citation type="journal article" date="2013" name="Genome Announc.">
        <title>Draft genome sequence of an Actinobacterium, Brachybacterium muris strain UCD-AY4.</title>
        <authorList>
            <person name="Lo J.R."/>
            <person name="Lang J.M."/>
            <person name="Darling A.E."/>
            <person name="Eisen J.A."/>
            <person name="Coil D.A."/>
        </authorList>
    </citation>
    <scope>NUCLEOTIDE SEQUENCE [LARGE SCALE GENOMIC DNA]</scope>
    <source>
        <strain evidence="2 3">UCD-AY4</strain>
    </source>
</reference>
<evidence type="ECO:0000313" key="3">
    <source>
        <dbReference type="Proteomes" id="UP000019754"/>
    </source>
</evidence>
<sequence>MAEHLSAPEPSPSHPTRSPSPLDALADDYVEQVVQADPFTATSIGVPGHDHEVTDYSPAAEAARTDAARSMLERIAQVADADATDAVTRAAMTERLGLQIERAEQHLDIAAVNNLASTLQVRDVLDLMPAETAEDWEVLSSRMEQMPRSLRTWAQSLREAASAGTVSARRQLLLGAAQARSYAARDGFFTRFAQQAVGDETQRERAAAAARTAAEGYVQIAEVLEELASAAPDRDAVGREAYPLHSRSFLGTQIDIDDTYAWGIEELRSIVAEQEEVAERINSRYGTGSGRSVAAAKEALRKDPARVLHGTEALRQWMQQLSDKAIEDLAGTHFDVPEPLRRLECRIAQTGSGGIYYTGPSEDLTRPGRMWWDVPAGTEEFHTWAETTTVYHEGVPGHHLQVGTQTMQAASLNRWRALLCWVSGHGEGWALYAERLMDQLGYLSDDGDRLGMLDAQRMRAGRVVLDIGLHCELPMPEGLAGSAGGAWSYEKAWDFMSEHWGMAEAEQRFELHRYLGWPGQAPSYKVGQREWERLRERALAPAAQVASGAEGPGSERAAAVLRDFHRRALELGSVPLSVLDGALA</sequence>
<dbReference type="Proteomes" id="UP000019754">
    <property type="component" value="Unassembled WGS sequence"/>
</dbReference>
<gene>
    <name evidence="2" type="ORF">D641_0112220</name>
</gene>
<dbReference type="InterPro" id="IPR010281">
    <property type="entry name" value="DUF885"/>
</dbReference>
<feature type="region of interest" description="Disordered" evidence="1">
    <location>
        <begin position="1"/>
        <end position="23"/>
    </location>
</feature>
<proteinExistence type="predicted"/>
<dbReference type="STRING" id="1249481.D641_0112220"/>
<dbReference type="AlphaFoldDB" id="A0A022KRT3"/>
<dbReference type="PANTHER" id="PTHR33361">
    <property type="entry name" value="GLR0591 PROTEIN"/>
    <property type="match status" value="1"/>
</dbReference>
<protein>
    <recommendedName>
        <fullName evidence="4">DUF885 domain-containing protein</fullName>
    </recommendedName>
</protein>
<dbReference type="EMBL" id="AORC01000015">
    <property type="protein sequence ID" value="EYT48398.1"/>
    <property type="molecule type" value="Genomic_DNA"/>
</dbReference>
<dbReference type="RefSeq" id="WP_017823790.1">
    <property type="nucleotide sequence ID" value="NZ_AORC01000015.1"/>
</dbReference>
<dbReference type="Pfam" id="PF05960">
    <property type="entry name" value="DUF885"/>
    <property type="match status" value="1"/>
</dbReference>
<evidence type="ECO:0000256" key="1">
    <source>
        <dbReference type="SAM" id="MobiDB-lite"/>
    </source>
</evidence>
<dbReference type="OrthoDB" id="9760040at2"/>
<dbReference type="HOGENOM" id="CLU_018914_3_0_11"/>
<accession>A0A022KRT3</accession>
<evidence type="ECO:0008006" key="4">
    <source>
        <dbReference type="Google" id="ProtNLM"/>
    </source>
</evidence>